<evidence type="ECO:0000256" key="5">
    <source>
        <dbReference type="ARBA" id="ARBA00022777"/>
    </source>
</evidence>
<dbReference type="PANTHER" id="PTHR21060">
    <property type="entry name" value="ACETATE KINASE"/>
    <property type="match status" value="1"/>
</dbReference>
<feature type="binding site" evidence="7">
    <location>
        <position position="384"/>
    </location>
    <ligand>
        <name>Mg(2+)</name>
        <dbReference type="ChEBI" id="CHEBI:18420"/>
    </ligand>
</feature>
<dbReference type="GO" id="GO:0006083">
    <property type="term" value="P:acetate metabolic process"/>
    <property type="evidence" value="ECO:0007669"/>
    <property type="project" value="TreeGrafter"/>
</dbReference>
<feature type="binding site" evidence="7">
    <location>
        <position position="14"/>
    </location>
    <ligand>
        <name>ATP</name>
        <dbReference type="ChEBI" id="CHEBI:30616"/>
    </ligand>
</feature>
<feature type="site" description="Transition state stabilizer" evidence="7">
    <location>
        <position position="241"/>
    </location>
</feature>
<dbReference type="PROSITE" id="PS01076">
    <property type="entry name" value="ACETATE_KINASE_2"/>
    <property type="match status" value="1"/>
</dbReference>
<feature type="binding site" evidence="7">
    <location>
        <begin position="283"/>
        <end position="285"/>
    </location>
    <ligand>
        <name>ATP</name>
        <dbReference type="ChEBI" id="CHEBI:30616"/>
    </ligand>
</feature>
<keyword evidence="2 7" id="KW-0963">Cytoplasm</keyword>
<dbReference type="NCBIfam" id="TIGR00016">
    <property type="entry name" value="ackA"/>
    <property type="match status" value="1"/>
</dbReference>
<comment type="cofactor">
    <cofactor evidence="7">
        <name>Mg(2+)</name>
        <dbReference type="ChEBI" id="CHEBI:18420"/>
    </cofactor>
    <cofactor evidence="7">
        <name>Mn(2+)</name>
        <dbReference type="ChEBI" id="CHEBI:29035"/>
    </cofactor>
    <text evidence="7">Mg(2+). Can also accept Mn(2+).</text>
</comment>
<comment type="catalytic activity">
    <reaction evidence="7">
        <text>acetate + ATP = acetyl phosphate + ADP</text>
        <dbReference type="Rhea" id="RHEA:11352"/>
        <dbReference type="ChEBI" id="CHEBI:22191"/>
        <dbReference type="ChEBI" id="CHEBI:30089"/>
        <dbReference type="ChEBI" id="CHEBI:30616"/>
        <dbReference type="ChEBI" id="CHEBI:456216"/>
        <dbReference type="EC" id="2.7.2.1"/>
    </reaction>
</comment>
<dbReference type="EMBL" id="FTNC01000035">
    <property type="protein sequence ID" value="SIR54843.1"/>
    <property type="molecule type" value="Genomic_DNA"/>
</dbReference>
<evidence type="ECO:0000313" key="9">
    <source>
        <dbReference type="EMBL" id="SIR54843.1"/>
    </source>
</evidence>
<keyword evidence="7" id="KW-0479">Metal-binding</keyword>
<dbReference type="AlphaFoldDB" id="A0A1N7BUD2"/>
<evidence type="ECO:0000313" key="10">
    <source>
        <dbReference type="Proteomes" id="UP000185669"/>
    </source>
</evidence>
<dbReference type="GO" id="GO:0000287">
    <property type="term" value="F:magnesium ion binding"/>
    <property type="evidence" value="ECO:0007669"/>
    <property type="project" value="UniProtKB-UniRule"/>
</dbReference>
<sequence>MKILVINSGSSSLKYQLFNMETESVLAKGLIQRIGIEDSFLEYENGEGEEIVIEKDIPTHKVGIELLLETLLSDDHGVLESMDEVEAVGHRIVHGGEAFAHSTIIDDEAIKNLEDVADLAPLHNPPNIMGIKVCKELMPDKPQVGVFDTAFHQSMPEKAYIYALPYEYYKKYGVRRYGFHGTSHGYVAKRAAQMMDKPLSELKIITCHLGNGASVAAVKNGKSVDTSMGLTPLEGLVMGTRCGDIDPAIIPFIMDKEDISASEMDDILNKESGLLGVSGVSSDSRDVEDAAAEGNHQAEIAIELFNYRVKKYIGAYTAAMGGVDAIVFTAGIGENSKDTRAGVLEGLEYLGVEVDYEANDCRGKEVFISTADSKVKAMVVPTNEELVIARDTMELVNQ</sequence>
<evidence type="ECO:0000256" key="7">
    <source>
        <dbReference type="HAMAP-Rule" id="MF_00020"/>
    </source>
</evidence>
<dbReference type="InterPro" id="IPR023865">
    <property type="entry name" value="Aliphatic_acid_kinase_CS"/>
</dbReference>
<keyword evidence="4 7" id="KW-0547">Nucleotide-binding</keyword>
<evidence type="ECO:0000256" key="3">
    <source>
        <dbReference type="ARBA" id="ARBA00022679"/>
    </source>
</evidence>
<evidence type="ECO:0000256" key="1">
    <source>
        <dbReference type="ARBA" id="ARBA00008748"/>
    </source>
</evidence>
<keyword evidence="10" id="KW-1185">Reference proteome</keyword>
<accession>A0A1N7BUD2</accession>
<dbReference type="Gene3D" id="3.30.420.40">
    <property type="match status" value="2"/>
</dbReference>
<dbReference type="CDD" id="cd24010">
    <property type="entry name" value="ASKHA_NBD_AcK_PK"/>
    <property type="match status" value="1"/>
</dbReference>
<reference evidence="10" key="1">
    <citation type="submission" date="2017-01" db="EMBL/GenBank/DDBJ databases">
        <authorList>
            <person name="Varghese N."/>
            <person name="Submissions S."/>
        </authorList>
    </citation>
    <scope>NUCLEOTIDE SEQUENCE [LARGE SCALE GENOMIC DNA]</scope>
    <source>
        <strain evidence="10">ATCC 700103</strain>
    </source>
</reference>
<dbReference type="RefSeq" id="WP_076546120.1">
    <property type="nucleotide sequence ID" value="NZ_FTNC01000035.1"/>
</dbReference>
<keyword evidence="5 7" id="KW-0418">Kinase</keyword>
<dbReference type="GO" id="GO:0008776">
    <property type="term" value="F:acetate kinase activity"/>
    <property type="evidence" value="ECO:0007669"/>
    <property type="project" value="UniProtKB-UniRule"/>
</dbReference>
<feature type="active site" description="Proton donor/acceptor" evidence="7">
    <location>
        <position position="148"/>
    </location>
</feature>
<proteinExistence type="inferred from homology"/>
<feature type="binding site" evidence="7">
    <location>
        <begin position="208"/>
        <end position="212"/>
    </location>
    <ligand>
        <name>ATP</name>
        <dbReference type="ChEBI" id="CHEBI:30616"/>
    </ligand>
</feature>
<dbReference type="SUPFAM" id="SSF53067">
    <property type="entry name" value="Actin-like ATPase domain"/>
    <property type="match status" value="2"/>
</dbReference>
<dbReference type="Proteomes" id="UP000185669">
    <property type="component" value="Unassembled WGS sequence"/>
</dbReference>
<dbReference type="GO" id="GO:0006085">
    <property type="term" value="P:acetyl-CoA biosynthetic process"/>
    <property type="evidence" value="ECO:0007669"/>
    <property type="project" value="UniProtKB-UniRule"/>
</dbReference>
<comment type="subcellular location">
    <subcellularLocation>
        <location evidence="7">Cytoplasm</location>
    </subcellularLocation>
</comment>
<protein>
    <recommendedName>
        <fullName evidence="7">Acetate kinase</fullName>
        <ecNumber evidence="7">2.7.2.1</ecNumber>
    </recommendedName>
    <alternativeName>
        <fullName evidence="7">Acetokinase</fullName>
    </alternativeName>
</protein>
<comment type="function">
    <text evidence="7">Catalyzes the formation of acetyl phosphate from acetate and ATP. Can also catalyze the reverse reaction.</text>
</comment>
<name>A0A1N7BUD2_9FIRM</name>
<dbReference type="STRING" id="56779.SAMN05421834_1359"/>
<dbReference type="PANTHER" id="PTHR21060:SF15">
    <property type="entry name" value="ACETATE KINASE-RELATED"/>
    <property type="match status" value="1"/>
</dbReference>
<evidence type="ECO:0000256" key="6">
    <source>
        <dbReference type="ARBA" id="ARBA00022840"/>
    </source>
</evidence>
<gene>
    <name evidence="7" type="primary">ackA</name>
    <name evidence="9" type="ORF">SAMN05421834_1359</name>
</gene>
<dbReference type="UniPathway" id="UPA00340">
    <property type="reaction ID" value="UER00458"/>
</dbReference>
<evidence type="ECO:0000256" key="4">
    <source>
        <dbReference type="ARBA" id="ARBA00022741"/>
    </source>
</evidence>
<dbReference type="PROSITE" id="PS01075">
    <property type="entry name" value="ACETATE_KINASE_1"/>
    <property type="match status" value="1"/>
</dbReference>
<feature type="binding site" evidence="7">
    <location>
        <position position="91"/>
    </location>
    <ligand>
        <name>substrate</name>
    </ligand>
</feature>
<feature type="binding site" evidence="7">
    <location>
        <position position="7"/>
    </location>
    <ligand>
        <name>Mg(2+)</name>
        <dbReference type="ChEBI" id="CHEBI:18420"/>
    </ligand>
</feature>
<comment type="pathway">
    <text evidence="7">Metabolic intermediate biosynthesis; acetyl-CoA biosynthesis; acetyl-CoA from acetate: step 1/2.</text>
</comment>
<dbReference type="InterPro" id="IPR043129">
    <property type="entry name" value="ATPase_NBD"/>
</dbReference>
<keyword evidence="3 7" id="KW-0808">Transferase</keyword>
<comment type="similarity">
    <text evidence="1 7 8">Belongs to the acetokinase family.</text>
</comment>
<organism evidence="9 10">
    <name type="scientific">Halanaerobium kushneri</name>
    <dbReference type="NCBI Taxonomy" id="56779"/>
    <lineage>
        <taxon>Bacteria</taxon>
        <taxon>Bacillati</taxon>
        <taxon>Bacillota</taxon>
        <taxon>Clostridia</taxon>
        <taxon>Halanaerobiales</taxon>
        <taxon>Halanaerobiaceae</taxon>
        <taxon>Halanaerobium</taxon>
    </lineage>
</organism>
<dbReference type="GO" id="GO:0005524">
    <property type="term" value="F:ATP binding"/>
    <property type="evidence" value="ECO:0007669"/>
    <property type="project" value="UniProtKB-KW"/>
</dbReference>
<dbReference type="Pfam" id="PF00871">
    <property type="entry name" value="Acetate_kinase"/>
    <property type="match status" value="1"/>
</dbReference>
<keyword evidence="7" id="KW-0460">Magnesium</keyword>
<evidence type="ECO:0000256" key="2">
    <source>
        <dbReference type="ARBA" id="ARBA00022490"/>
    </source>
</evidence>
<feature type="binding site" evidence="7">
    <location>
        <begin position="331"/>
        <end position="335"/>
    </location>
    <ligand>
        <name>ATP</name>
        <dbReference type="ChEBI" id="CHEBI:30616"/>
    </ligand>
</feature>
<dbReference type="OrthoDB" id="9802453at2"/>
<keyword evidence="6 7" id="KW-0067">ATP-binding</keyword>
<dbReference type="PRINTS" id="PR00471">
    <property type="entry name" value="ACETATEKNASE"/>
</dbReference>
<feature type="site" description="Transition state stabilizer" evidence="7">
    <location>
        <position position="180"/>
    </location>
</feature>
<dbReference type="HAMAP" id="MF_00020">
    <property type="entry name" value="Acetate_kinase"/>
    <property type="match status" value="1"/>
</dbReference>
<dbReference type="GO" id="GO:0005737">
    <property type="term" value="C:cytoplasm"/>
    <property type="evidence" value="ECO:0007669"/>
    <property type="project" value="UniProtKB-SubCell"/>
</dbReference>
<comment type="subunit">
    <text evidence="7">Homodimer.</text>
</comment>
<dbReference type="PIRSF" id="PIRSF000722">
    <property type="entry name" value="Acetate_prop_kin"/>
    <property type="match status" value="1"/>
</dbReference>
<dbReference type="InterPro" id="IPR000890">
    <property type="entry name" value="Aliphatic_acid_kin_short-chain"/>
</dbReference>
<evidence type="ECO:0000256" key="8">
    <source>
        <dbReference type="RuleBase" id="RU003835"/>
    </source>
</evidence>
<dbReference type="EC" id="2.7.2.1" evidence="7"/>
<dbReference type="InterPro" id="IPR004372">
    <property type="entry name" value="Ac/propionate_kinase"/>
</dbReference>